<dbReference type="Proteomes" id="UP001204579">
    <property type="component" value="Unassembled WGS sequence"/>
</dbReference>
<dbReference type="SUPFAM" id="SSF89796">
    <property type="entry name" value="CoA-transferase family III (CaiB/BaiF)"/>
    <property type="match status" value="1"/>
</dbReference>
<reference evidence="1 2" key="1">
    <citation type="submission" date="2022-08" db="EMBL/GenBank/DDBJ databases">
        <authorList>
            <person name="Zeman M."/>
            <person name="Kubasova T."/>
        </authorList>
    </citation>
    <scope>NUCLEOTIDE SEQUENCE [LARGE SCALE GENOMIC DNA]</scope>
    <source>
        <strain evidence="1 2">ET62</strain>
    </source>
</reference>
<dbReference type="Gene3D" id="3.40.50.10540">
    <property type="entry name" value="Crotonobetainyl-coa:carnitine coa-transferase, domain 1"/>
    <property type="match status" value="1"/>
</dbReference>
<dbReference type="RefSeq" id="WP_258335446.1">
    <property type="nucleotide sequence ID" value="NZ_JANRHJ010000003.1"/>
</dbReference>
<dbReference type="EMBL" id="JANRHJ010000003">
    <property type="protein sequence ID" value="MCR8873168.1"/>
    <property type="molecule type" value="Genomic_DNA"/>
</dbReference>
<organism evidence="1 2">
    <name type="scientific">Phocaeicola barnesiae</name>
    <dbReference type="NCBI Taxonomy" id="376804"/>
    <lineage>
        <taxon>Bacteria</taxon>
        <taxon>Pseudomonadati</taxon>
        <taxon>Bacteroidota</taxon>
        <taxon>Bacteroidia</taxon>
        <taxon>Bacteroidales</taxon>
        <taxon>Bacteroidaceae</taxon>
        <taxon>Phocaeicola</taxon>
    </lineage>
</organism>
<evidence type="ECO:0000313" key="2">
    <source>
        <dbReference type="Proteomes" id="UP001204579"/>
    </source>
</evidence>
<dbReference type="AlphaFoldDB" id="A0AAW5MXX1"/>
<sequence length="69" mass="7736">MYKCGTLVEVEQPKRGKFLTIGCPPKFSSFTPEVKAAPLLGKHTDEILKEVGYTDEQIAQFHTDHVVCK</sequence>
<evidence type="ECO:0000313" key="1">
    <source>
        <dbReference type="EMBL" id="MCR8873168.1"/>
    </source>
</evidence>
<accession>A0AAW5MXX1</accession>
<name>A0AAW5MXX1_9BACT</name>
<protein>
    <recommendedName>
        <fullName evidence="3">Formyl-CoA transferase</fullName>
    </recommendedName>
</protein>
<proteinExistence type="predicted"/>
<dbReference type="InterPro" id="IPR023606">
    <property type="entry name" value="CoA-Trfase_III_dom_1_sf"/>
</dbReference>
<keyword evidence="2" id="KW-1185">Reference proteome</keyword>
<gene>
    <name evidence="1" type="ORF">NW209_03870</name>
</gene>
<comment type="caution">
    <text evidence="1">The sequence shown here is derived from an EMBL/GenBank/DDBJ whole genome shotgun (WGS) entry which is preliminary data.</text>
</comment>
<evidence type="ECO:0008006" key="3">
    <source>
        <dbReference type="Google" id="ProtNLM"/>
    </source>
</evidence>